<proteinExistence type="predicted"/>
<reference evidence="2 3" key="1">
    <citation type="submission" date="2022-06" db="EMBL/GenBank/DDBJ databases">
        <title>Actinoplanes abujensis sp. nov., isolated from Nigerian arid soil.</title>
        <authorList>
            <person name="Ding P."/>
        </authorList>
    </citation>
    <scope>NUCLEOTIDE SEQUENCE [LARGE SCALE GENOMIC DNA]</scope>
    <source>
        <strain evidence="3">TRM88002</strain>
        <plasmid evidence="2">p1</plasmid>
    </source>
</reference>
<protein>
    <submittedName>
        <fullName evidence="2">Uncharacterized protein</fullName>
    </submittedName>
</protein>
<gene>
    <name evidence="2" type="ORF">LXN57_00345</name>
</gene>
<geneLocation type="plasmid" evidence="2">
    <name>p1</name>
</geneLocation>
<accession>A0ABT0XS74</accession>
<feature type="region of interest" description="Disordered" evidence="1">
    <location>
        <begin position="73"/>
        <end position="109"/>
    </location>
</feature>
<dbReference type="Gene3D" id="3.40.50.1820">
    <property type="entry name" value="alpha/beta hydrolase"/>
    <property type="match status" value="1"/>
</dbReference>
<dbReference type="SUPFAM" id="SSF53474">
    <property type="entry name" value="alpha/beta-Hydrolases"/>
    <property type="match status" value="1"/>
</dbReference>
<dbReference type="EMBL" id="JAMQOL010000001">
    <property type="protein sequence ID" value="MCM4076009.1"/>
    <property type="molecule type" value="Genomic_DNA"/>
</dbReference>
<name>A0ABT0XS74_9ACTN</name>
<dbReference type="InterPro" id="IPR029058">
    <property type="entry name" value="AB_hydrolase_fold"/>
</dbReference>
<sequence>MRDWAYEASHGRFRLHRDPFDYEAALSRLRTPRLMLGIDRDHLINPGAVALLAKRAANAARLQVRVAGNAPVDHFLVGPPRPGRGGRAHRPVADHPQPPLTVANSPAPL</sequence>
<evidence type="ECO:0000256" key="1">
    <source>
        <dbReference type="SAM" id="MobiDB-lite"/>
    </source>
</evidence>
<evidence type="ECO:0000313" key="3">
    <source>
        <dbReference type="Proteomes" id="UP001523216"/>
    </source>
</evidence>
<keyword evidence="2" id="KW-0614">Plasmid</keyword>
<keyword evidence="3" id="KW-1185">Reference proteome</keyword>
<dbReference type="Proteomes" id="UP001523216">
    <property type="component" value="Unassembled WGS sequence"/>
</dbReference>
<comment type="caution">
    <text evidence="2">The sequence shown here is derived from an EMBL/GenBank/DDBJ whole genome shotgun (WGS) entry which is preliminary data.</text>
</comment>
<organism evidence="2 3">
    <name type="scientific">Paractinoplanes hotanensis</name>
    <dbReference type="NCBI Taxonomy" id="2906497"/>
    <lineage>
        <taxon>Bacteria</taxon>
        <taxon>Bacillati</taxon>
        <taxon>Actinomycetota</taxon>
        <taxon>Actinomycetes</taxon>
        <taxon>Micromonosporales</taxon>
        <taxon>Micromonosporaceae</taxon>
        <taxon>Paractinoplanes</taxon>
    </lineage>
</organism>
<evidence type="ECO:0000313" key="2">
    <source>
        <dbReference type="EMBL" id="MCM4076009.1"/>
    </source>
</evidence>
<dbReference type="RefSeq" id="WP_251796034.1">
    <property type="nucleotide sequence ID" value="NZ_JAMQOL010000001.1"/>
</dbReference>